<evidence type="ECO:0000256" key="8">
    <source>
        <dbReference type="ARBA" id="ARBA00022833"/>
    </source>
</evidence>
<accession>A0A0E9NQ82</accession>
<dbReference type="Pfam" id="PF11789">
    <property type="entry name" value="zf-Nse"/>
    <property type="match status" value="1"/>
</dbReference>
<dbReference type="Gene3D" id="3.30.40.10">
    <property type="entry name" value="Zinc/RING finger domain, C3HC4 (zinc finger)"/>
    <property type="match status" value="1"/>
</dbReference>
<reference evidence="13 14" key="1">
    <citation type="journal article" date="2011" name="J. Gen. Appl. Microbiol.">
        <title>Draft genome sequencing of the enigmatic yeast Saitoella complicata.</title>
        <authorList>
            <person name="Nishida H."/>
            <person name="Hamamoto M."/>
            <person name="Sugiyama J."/>
        </authorList>
    </citation>
    <scope>NUCLEOTIDE SEQUENCE [LARGE SCALE GENOMIC DNA]</scope>
    <source>
        <strain evidence="13 14">NRRL Y-17804</strain>
    </source>
</reference>
<comment type="caution">
    <text evidence="13">The sequence shown here is derived from an EMBL/GenBank/DDBJ whole genome shotgun (WGS) entry which is preliminary data.</text>
</comment>
<organism evidence="13 14">
    <name type="scientific">Saitoella complicata (strain BCRC 22490 / CBS 7301 / JCM 7358 / NBRC 10748 / NRRL Y-17804)</name>
    <dbReference type="NCBI Taxonomy" id="698492"/>
    <lineage>
        <taxon>Eukaryota</taxon>
        <taxon>Fungi</taxon>
        <taxon>Dikarya</taxon>
        <taxon>Ascomycota</taxon>
        <taxon>Taphrinomycotina</taxon>
        <taxon>Taphrinomycotina incertae sedis</taxon>
        <taxon>Saitoella</taxon>
    </lineage>
</organism>
<keyword evidence="6 10" id="KW-0863">Zinc-finger</keyword>
<keyword evidence="7" id="KW-0833">Ubl conjugation pathway</keyword>
<dbReference type="PANTHER" id="PTHR21330">
    <property type="entry name" value="E3 SUMO-PROTEIN LIGASE NSE2"/>
    <property type="match status" value="1"/>
</dbReference>
<evidence type="ECO:0000256" key="6">
    <source>
        <dbReference type="ARBA" id="ARBA00022771"/>
    </source>
</evidence>
<evidence type="ECO:0000256" key="4">
    <source>
        <dbReference type="ARBA" id="ARBA00022679"/>
    </source>
</evidence>
<keyword evidence="4" id="KW-0808">Transferase</keyword>
<evidence type="ECO:0000256" key="7">
    <source>
        <dbReference type="ARBA" id="ARBA00022786"/>
    </source>
</evidence>
<comment type="subcellular location">
    <subcellularLocation>
        <location evidence="1">Nucleus</location>
    </subcellularLocation>
</comment>
<dbReference type="STRING" id="698492.A0A0E9NQ82"/>
<comment type="pathway">
    <text evidence="2">Protein modification; protein sumoylation.</text>
</comment>
<dbReference type="Proteomes" id="UP000033140">
    <property type="component" value="Unassembled WGS sequence"/>
</dbReference>
<evidence type="ECO:0000256" key="3">
    <source>
        <dbReference type="ARBA" id="ARBA00008212"/>
    </source>
</evidence>
<feature type="compositionally biased region" description="Acidic residues" evidence="11">
    <location>
        <begin position="287"/>
        <end position="303"/>
    </location>
</feature>
<dbReference type="GO" id="GO:0016925">
    <property type="term" value="P:protein sumoylation"/>
    <property type="evidence" value="ECO:0007669"/>
    <property type="project" value="UniProtKB-UniPathway"/>
</dbReference>
<dbReference type="OMA" id="CPATGCK"/>
<dbReference type="GO" id="GO:0008270">
    <property type="term" value="F:zinc ion binding"/>
    <property type="evidence" value="ECO:0007669"/>
    <property type="project" value="UniProtKB-KW"/>
</dbReference>
<comment type="similarity">
    <text evidence="3">Belongs to the NSE2 family.</text>
</comment>
<dbReference type="PANTHER" id="PTHR21330:SF1">
    <property type="entry name" value="E3 SUMO-PROTEIN LIGASE NSE2"/>
    <property type="match status" value="1"/>
</dbReference>
<dbReference type="GO" id="GO:0005634">
    <property type="term" value="C:nucleus"/>
    <property type="evidence" value="ECO:0007669"/>
    <property type="project" value="UniProtKB-SubCell"/>
</dbReference>
<evidence type="ECO:0000256" key="1">
    <source>
        <dbReference type="ARBA" id="ARBA00004123"/>
    </source>
</evidence>
<evidence type="ECO:0000313" key="13">
    <source>
        <dbReference type="EMBL" id="GAO51948.1"/>
    </source>
</evidence>
<dbReference type="GO" id="GO:0061665">
    <property type="term" value="F:SUMO ligase activity"/>
    <property type="evidence" value="ECO:0007669"/>
    <property type="project" value="TreeGrafter"/>
</dbReference>
<dbReference type="GO" id="GO:0000724">
    <property type="term" value="P:double-strand break repair via homologous recombination"/>
    <property type="evidence" value="ECO:0007669"/>
    <property type="project" value="InterPro"/>
</dbReference>
<dbReference type="UniPathway" id="UPA00886"/>
<gene>
    <name evidence="13" type="ORF">G7K_6036-t1</name>
</gene>
<dbReference type="SUPFAM" id="SSF57850">
    <property type="entry name" value="RING/U-box"/>
    <property type="match status" value="1"/>
</dbReference>
<evidence type="ECO:0000259" key="12">
    <source>
        <dbReference type="PROSITE" id="PS51044"/>
    </source>
</evidence>
<dbReference type="InterPro" id="IPR013083">
    <property type="entry name" value="Znf_RING/FYVE/PHD"/>
</dbReference>
<dbReference type="CDD" id="cd16651">
    <property type="entry name" value="SPL-RING_NSE2"/>
    <property type="match status" value="1"/>
</dbReference>
<evidence type="ECO:0000313" key="14">
    <source>
        <dbReference type="Proteomes" id="UP000033140"/>
    </source>
</evidence>
<evidence type="ECO:0000256" key="2">
    <source>
        <dbReference type="ARBA" id="ARBA00004718"/>
    </source>
</evidence>
<dbReference type="InterPro" id="IPR004181">
    <property type="entry name" value="Znf_MIZ"/>
</dbReference>
<evidence type="ECO:0000256" key="10">
    <source>
        <dbReference type="PROSITE-ProRule" id="PRU00452"/>
    </source>
</evidence>
<dbReference type="InterPro" id="IPR026846">
    <property type="entry name" value="Nse2(Mms21)"/>
</dbReference>
<evidence type="ECO:0000256" key="9">
    <source>
        <dbReference type="ARBA" id="ARBA00023242"/>
    </source>
</evidence>
<evidence type="ECO:0000256" key="11">
    <source>
        <dbReference type="SAM" id="MobiDB-lite"/>
    </source>
</evidence>
<name>A0A0E9NQ82_SAICN</name>
<dbReference type="OrthoDB" id="756301at2759"/>
<dbReference type="AlphaFoldDB" id="A0A0E9NQ82"/>
<protein>
    <recommendedName>
        <fullName evidence="12">SP-RING-type domain-containing protein</fullName>
    </recommendedName>
</protein>
<dbReference type="GO" id="GO:0030915">
    <property type="term" value="C:Smc5-Smc6 complex"/>
    <property type="evidence" value="ECO:0007669"/>
    <property type="project" value="InterPro"/>
</dbReference>
<keyword evidence="5" id="KW-0479">Metal-binding</keyword>
<keyword evidence="8" id="KW-0862">Zinc</keyword>
<keyword evidence="14" id="KW-1185">Reference proteome</keyword>
<feature type="compositionally biased region" description="Polar residues" evidence="11">
    <location>
        <begin position="1"/>
        <end position="10"/>
    </location>
</feature>
<dbReference type="PROSITE" id="PS51044">
    <property type="entry name" value="ZF_SP_RING"/>
    <property type="match status" value="1"/>
</dbReference>
<dbReference type="EMBL" id="BACD03000056">
    <property type="protein sequence ID" value="GAO51948.1"/>
    <property type="molecule type" value="Genomic_DNA"/>
</dbReference>
<dbReference type="RefSeq" id="XP_019025897.1">
    <property type="nucleotide sequence ID" value="XM_019166291.1"/>
</dbReference>
<sequence length="309" mass="34717">MAPSRRTTQPIVKPDPSSQPRPASASPSRSPEPALEPIPDHFPLDPQTLHKLSNLPNEYHMLTNHLSKAITYVADTAVDCEEVEANSTTAQALDMALRALIDIQAQVERDRTTLQNVHRDFGAGAAADDPIHNTSLSRTFLNRVELSKQNYDEKTSLEKYGENEHYKEFKRRVWDVSHEGETLPRPKRWFADLNDPESESESEDDLVMSHARTSLKCPLTLTLVVDPVTSTVCPHSFSKEAIQDLLRQNGGRCDCPVPGCDKQLTSATLKADRVLERRVREAREREEEGVDAEMLDSSDAEDEGYMKIE</sequence>
<keyword evidence="9" id="KW-0539">Nucleus</keyword>
<proteinExistence type="inferred from homology"/>
<feature type="domain" description="SP-RING-type" evidence="12">
    <location>
        <begin position="202"/>
        <end position="288"/>
    </location>
</feature>
<reference evidence="13 14" key="2">
    <citation type="journal article" date="2014" name="J. Gen. Appl. Microbiol.">
        <title>The early diverging ascomycetous budding yeast Saitoella complicata has three histone deacetylases belonging to the Clr6, Hos2, and Rpd3 lineages.</title>
        <authorList>
            <person name="Nishida H."/>
            <person name="Matsumoto T."/>
            <person name="Kondo S."/>
            <person name="Hamamoto M."/>
            <person name="Yoshikawa H."/>
        </authorList>
    </citation>
    <scope>NUCLEOTIDE SEQUENCE [LARGE SCALE GENOMIC DNA]</scope>
    <source>
        <strain evidence="13 14">NRRL Y-17804</strain>
    </source>
</reference>
<reference evidence="13 14" key="3">
    <citation type="journal article" date="2015" name="Genome Announc.">
        <title>Draft Genome Sequence of the Archiascomycetous Yeast Saitoella complicata.</title>
        <authorList>
            <person name="Yamauchi K."/>
            <person name="Kondo S."/>
            <person name="Hamamoto M."/>
            <person name="Takahashi Y."/>
            <person name="Ogura Y."/>
            <person name="Hayashi T."/>
            <person name="Nishida H."/>
        </authorList>
    </citation>
    <scope>NUCLEOTIDE SEQUENCE [LARGE SCALE GENOMIC DNA]</scope>
    <source>
        <strain evidence="13 14">NRRL Y-17804</strain>
    </source>
</reference>
<feature type="compositionally biased region" description="Low complexity" evidence="11">
    <location>
        <begin position="14"/>
        <end position="37"/>
    </location>
</feature>
<feature type="region of interest" description="Disordered" evidence="11">
    <location>
        <begin position="280"/>
        <end position="309"/>
    </location>
</feature>
<evidence type="ECO:0000256" key="5">
    <source>
        <dbReference type="ARBA" id="ARBA00022723"/>
    </source>
</evidence>
<feature type="region of interest" description="Disordered" evidence="11">
    <location>
        <begin position="1"/>
        <end position="40"/>
    </location>
</feature>